<dbReference type="Proteomes" id="UP000821866">
    <property type="component" value="Chromosome 1"/>
</dbReference>
<accession>A0A9J6F7R6</accession>
<dbReference type="GO" id="GO:0005794">
    <property type="term" value="C:Golgi apparatus"/>
    <property type="evidence" value="ECO:0007669"/>
    <property type="project" value="TreeGrafter"/>
</dbReference>
<reference evidence="1" key="1">
    <citation type="journal article" date="2020" name="Cell">
        <title>Large-Scale Comparative Analyses of Tick Genomes Elucidate Their Genetic Diversity and Vector Capacities.</title>
        <authorList>
            <consortium name="Tick Genome and Microbiome Consortium (TIGMIC)"/>
            <person name="Jia N."/>
            <person name="Wang J."/>
            <person name="Shi W."/>
            <person name="Du L."/>
            <person name="Sun Y."/>
            <person name="Zhan W."/>
            <person name="Jiang J.F."/>
            <person name="Wang Q."/>
            <person name="Zhang B."/>
            <person name="Ji P."/>
            <person name="Bell-Sakyi L."/>
            <person name="Cui X.M."/>
            <person name="Yuan T.T."/>
            <person name="Jiang B.G."/>
            <person name="Yang W.F."/>
            <person name="Lam T.T."/>
            <person name="Chang Q.C."/>
            <person name="Ding S.J."/>
            <person name="Wang X.J."/>
            <person name="Zhu J.G."/>
            <person name="Ruan X.D."/>
            <person name="Zhao L."/>
            <person name="Wei J.T."/>
            <person name="Ye R.Z."/>
            <person name="Que T.C."/>
            <person name="Du C.H."/>
            <person name="Zhou Y.H."/>
            <person name="Cheng J.X."/>
            <person name="Dai P.F."/>
            <person name="Guo W.B."/>
            <person name="Han X.H."/>
            <person name="Huang E.J."/>
            <person name="Li L.F."/>
            <person name="Wei W."/>
            <person name="Gao Y.C."/>
            <person name="Liu J.Z."/>
            <person name="Shao H.Z."/>
            <person name="Wang X."/>
            <person name="Wang C.C."/>
            <person name="Yang T.C."/>
            <person name="Huo Q.B."/>
            <person name="Li W."/>
            <person name="Chen H.Y."/>
            <person name="Chen S.E."/>
            <person name="Zhou L.G."/>
            <person name="Ni X.B."/>
            <person name="Tian J.H."/>
            <person name="Sheng Y."/>
            <person name="Liu T."/>
            <person name="Pan Y.S."/>
            <person name="Xia L.Y."/>
            <person name="Li J."/>
            <person name="Zhao F."/>
            <person name="Cao W.C."/>
        </authorList>
    </citation>
    <scope>NUCLEOTIDE SEQUENCE</scope>
    <source>
        <strain evidence="1">Rmic-2018</strain>
    </source>
</reference>
<gene>
    <name evidence="1" type="ORF">HPB51_017490</name>
</gene>
<reference evidence="1" key="2">
    <citation type="submission" date="2021-09" db="EMBL/GenBank/DDBJ databases">
        <authorList>
            <person name="Jia N."/>
            <person name="Wang J."/>
            <person name="Shi W."/>
            <person name="Du L."/>
            <person name="Sun Y."/>
            <person name="Zhan W."/>
            <person name="Jiang J."/>
            <person name="Wang Q."/>
            <person name="Zhang B."/>
            <person name="Ji P."/>
            <person name="Sakyi L.B."/>
            <person name="Cui X."/>
            <person name="Yuan T."/>
            <person name="Jiang B."/>
            <person name="Yang W."/>
            <person name="Lam T.T.-Y."/>
            <person name="Chang Q."/>
            <person name="Ding S."/>
            <person name="Wang X."/>
            <person name="Zhu J."/>
            <person name="Ruan X."/>
            <person name="Zhao L."/>
            <person name="Wei J."/>
            <person name="Que T."/>
            <person name="Du C."/>
            <person name="Cheng J."/>
            <person name="Dai P."/>
            <person name="Han X."/>
            <person name="Huang E."/>
            <person name="Gao Y."/>
            <person name="Liu J."/>
            <person name="Shao H."/>
            <person name="Ye R."/>
            <person name="Li L."/>
            <person name="Wei W."/>
            <person name="Wang X."/>
            <person name="Wang C."/>
            <person name="Huo Q."/>
            <person name="Li W."/>
            <person name="Guo W."/>
            <person name="Chen H."/>
            <person name="Chen S."/>
            <person name="Zhou L."/>
            <person name="Zhou L."/>
            <person name="Ni X."/>
            <person name="Tian J."/>
            <person name="Zhou Y."/>
            <person name="Sheng Y."/>
            <person name="Liu T."/>
            <person name="Pan Y."/>
            <person name="Xia L."/>
            <person name="Li J."/>
            <person name="Zhao F."/>
            <person name="Cao W."/>
        </authorList>
    </citation>
    <scope>NUCLEOTIDE SEQUENCE</scope>
    <source>
        <strain evidence="1">Rmic-2018</strain>
        <tissue evidence="1">Larvae</tissue>
    </source>
</reference>
<sequence length="109" mass="12065">MGVSNNISGVPISTQWDPKGHFYPVQIAQFGLSHFSKNFTEPPPSVALLENGVRSQHGSWVASSKLKASYSRLRDDETEGHVFEFRTSVGYAMKQEVIAARPVILFVKA</sequence>
<proteinExistence type="predicted"/>
<protein>
    <submittedName>
        <fullName evidence="1">Uncharacterized protein</fullName>
    </submittedName>
</protein>
<dbReference type="PANTHER" id="PTHR13174">
    <property type="entry name" value="D-GLUCURONYL C5-EPIMERASE"/>
    <property type="match status" value="1"/>
</dbReference>
<comment type="caution">
    <text evidence="1">The sequence shown here is derived from an EMBL/GenBank/DDBJ whole genome shotgun (WGS) entry which is preliminary data.</text>
</comment>
<evidence type="ECO:0000313" key="1">
    <source>
        <dbReference type="EMBL" id="KAH8041688.1"/>
    </source>
</evidence>
<dbReference type="InterPro" id="IPR039721">
    <property type="entry name" value="C5-epimerase"/>
</dbReference>
<dbReference type="AlphaFoldDB" id="A0A9J6F7R6"/>
<dbReference type="VEuPathDB" id="VectorBase:LOC119177059"/>
<evidence type="ECO:0000313" key="2">
    <source>
        <dbReference type="Proteomes" id="UP000821866"/>
    </source>
</evidence>
<dbReference type="EMBL" id="JABSTU010000001">
    <property type="protein sequence ID" value="KAH8041688.1"/>
    <property type="molecule type" value="Genomic_DNA"/>
</dbReference>
<keyword evidence="2" id="KW-1185">Reference proteome</keyword>
<dbReference type="PANTHER" id="PTHR13174:SF3">
    <property type="entry name" value="D-GLUCURONYL C5-EPIMERASE"/>
    <property type="match status" value="1"/>
</dbReference>
<dbReference type="GO" id="GO:0015012">
    <property type="term" value="P:heparan sulfate proteoglycan biosynthetic process"/>
    <property type="evidence" value="ECO:0007669"/>
    <property type="project" value="InterPro"/>
</dbReference>
<name>A0A9J6F7R6_RHIMP</name>
<dbReference type="GO" id="GO:0047464">
    <property type="term" value="F:heparosan-N-sulfate-glucuronate 5-epimerase activity"/>
    <property type="evidence" value="ECO:0007669"/>
    <property type="project" value="InterPro"/>
</dbReference>
<organism evidence="1 2">
    <name type="scientific">Rhipicephalus microplus</name>
    <name type="common">Cattle tick</name>
    <name type="synonym">Boophilus microplus</name>
    <dbReference type="NCBI Taxonomy" id="6941"/>
    <lineage>
        <taxon>Eukaryota</taxon>
        <taxon>Metazoa</taxon>
        <taxon>Ecdysozoa</taxon>
        <taxon>Arthropoda</taxon>
        <taxon>Chelicerata</taxon>
        <taxon>Arachnida</taxon>
        <taxon>Acari</taxon>
        <taxon>Parasitiformes</taxon>
        <taxon>Ixodida</taxon>
        <taxon>Ixodoidea</taxon>
        <taxon>Ixodidae</taxon>
        <taxon>Rhipicephalinae</taxon>
        <taxon>Rhipicephalus</taxon>
        <taxon>Boophilus</taxon>
    </lineage>
</organism>